<dbReference type="PROSITE" id="PS50106">
    <property type="entry name" value="PDZ"/>
    <property type="match status" value="1"/>
</dbReference>
<sequence length="113" mass="12096">MVVEEGGASPSTLSTDGALRRVVHLRTTPSDRRLGLNIRGGSEFGLGIYVSRHARRALEMGDQILAANGVSFLDVPHHEAVEALKSHAHLTLTIKVKREPASESRYGGAPACL</sequence>
<organism evidence="5 6">
    <name type="scientific">Denticeps clupeoides</name>
    <name type="common">denticle herring</name>
    <dbReference type="NCBI Taxonomy" id="299321"/>
    <lineage>
        <taxon>Eukaryota</taxon>
        <taxon>Metazoa</taxon>
        <taxon>Chordata</taxon>
        <taxon>Craniata</taxon>
        <taxon>Vertebrata</taxon>
        <taxon>Euteleostomi</taxon>
        <taxon>Actinopterygii</taxon>
        <taxon>Neopterygii</taxon>
        <taxon>Teleostei</taxon>
        <taxon>Clupei</taxon>
        <taxon>Clupeiformes</taxon>
        <taxon>Denticipitoidei</taxon>
        <taxon>Denticipitidae</taxon>
        <taxon>Denticeps</taxon>
    </lineage>
</organism>
<dbReference type="SMART" id="SM00228">
    <property type="entry name" value="PDZ"/>
    <property type="match status" value="1"/>
</dbReference>
<dbReference type="Gene3D" id="2.30.42.10">
    <property type="match status" value="1"/>
</dbReference>
<evidence type="ECO:0000313" key="5">
    <source>
        <dbReference type="Ensembl" id="ENSDCDP00010008179.1"/>
    </source>
</evidence>
<feature type="domain" description="PDZ" evidence="4">
    <location>
        <begin position="22"/>
        <end position="86"/>
    </location>
</feature>
<keyword evidence="2" id="KW-0677">Repeat</keyword>
<accession>A0AAY4AH22</accession>
<dbReference type="GO" id="GO:0002142">
    <property type="term" value="C:stereocilia ankle link complex"/>
    <property type="evidence" value="ECO:0007669"/>
    <property type="project" value="TreeGrafter"/>
</dbReference>
<dbReference type="GO" id="GO:0032426">
    <property type="term" value="C:stereocilium tip"/>
    <property type="evidence" value="ECO:0007669"/>
    <property type="project" value="TreeGrafter"/>
</dbReference>
<evidence type="ECO:0000259" key="4">
    <source>
        <dbReference type="PROSITE" id="PS50106"/>
    </source>
</evidence>
<evidence type="ECO:0000256" key="1">
    <source>
        <dbReference type="ARBA" id="ARBA00004316"/>
    </source>
</evidence>
<protein>
    <recommendedName>
        <fullName evidence="4">PDZ domain-containing protein</fullName>
    </recommendedName>
</protein>
<name>A0AAY4AH22_9TELE</name>
<dbReference type="SUPFAM" id="SSF50156">
    <property type="entry name" value="PDZ domain-like"/>
    <property type="match status" value="1"/>
</dbReference>
<dbReference type="InterPro" id="IPR036034">
    <property type="entry name" value="PDZ_sf"/>
</dbReference>
<proteinExistence type="predicted"/>
<dbReference type="InterPro" id="IPR001478">
    <property type="entry name" value="PDZ"/>
</dbReference>
<dbReference type="GO" id="GO:0005886">
    <property type="term" value="C:plasma membrane"/>
    <property type="evidence" value="ECO:0007669"/>
    <property type="project" value="TreeGrafter"/>
</dbReference>
<dbReference type="Pfam" id="PF00595">
    <property type="entry name" value="PDZ"/>
    <property type="match status" value="1"/>
</dbReference>
<dbReference type="PANTHER" id="PTHR23116">
    <property type="entry name" value="PDZ DOMAIN CONTAINING WHIRLIN AND HARMONIN-RELATED"/>
    <property type="match status" value="1"/>
</dbReference>
<keyword evidence="6" id="KW-1185">Reference proteome</keyword>
<dbReference type="AlphaFoldDB" id="A0AAY4AH22"/>
<reference evidence="5" key="2">
    <citation type="submission" date="2025-08" db="UniProtKB">
        <authorList>
            <consortium name="Ensembl"/>
        </authorList>
    </citation>
    <scope>IDENTIFICATION</scope>
</reference>
<dbReference type="GO" id="GO:0007605">
    <property type="term" value="P:sensory perception of sound"/>
    <property type="evidence" value="ECO:0007669"/>
    <property type="project" value="TreeGrafter"/>
</dbReference>
<dbReference type="GO" id="GO:0060088">
    <property type="term" value="P:auditory receptor cell stereocilium organization"/>
    <property type="evidence" value="ECO:0007669"/>
    <property type="project" value="TreeGrafter"/>
</dbReference>
<dbReference type="InterPro" id="IPR051844">
    <property type="entry name" value="USH2_Complex_Protein"/>
</dbReference>
<reference evidence="5 6" key="1">
    <citation type="submission" date="2020-06" db="EMBL/GenBank/DDBJ databases">
        <authorList>
            <consortium name="Wellcome Sanger Institute Data Sharing"/>
        </authorList>
    </citation>
    <scope>NUCLEOTIDE SEQUENCE [LARGE SCALE GENOMIC DNA]</scope>
</reference>
<dbReference type="Proteomes" id="UP000694580">
    <property type="component" value="Chromosome 2"/>
</dbReference>
<dbReference type="Ensembl" id="ENSDCDT00010008605.1">
    <property type="protein sequence ID" value="ENSDCDP00010008179.1"/>
    <property type="gene ID" value="ENSDCDG00010003709.1"/>
</dbReference>
<reference evidence="5" key="3">
    <citation type="submission" date="2025-09" db="UniProtKB">
        <authorList>
            <consortium name="Ensembl"/>
        </authorList>
    </citation>
    <scope>IDENTIFICATION</scope>
</reference>
<evidence type="ECO:0000256" key="2">
    <source>
        <dbReference type="ARBA" id="ARBA00022737"/>
    </source>
</evidence>
<evidence type="ECO:0000313" key="6">
    <source>
        <dbReference type="Proteomes" id="UP000694580"/>
    </source>
</evidence>
<dbReference type="GO" id="GO:0005929">
    <property type="term" value="C:cilium"/>
    <property type="evidence" value="ECO:0007669"/>
    <property type="project" value="TreeGrafter"/>
</dbReference>
<dbReference type="PANTHER" id="PTHR23116:SF29">
    <property type="entry name" value="PDZ DOMAIN-CONTAINING PROTEIN 7"/>
    <property type="match status" value="1"/>
</dbReference>
<keyword evidence="3" id="KW-0966">Cell projection</keyword>
<comment type="subcellular location">
    <subcellularLocation>
        <location evidence="1">Cell projection</location>
    </subcellularLocation>
</comment>
<evidence type="ECO:0000256" key="3">
    <source>
        <dbReference type="ARBA" id="ARBA00023273"/>
    </source>
</evidence>
<dbReference type="GeneTree" id="ENSGT00950000183002"/>